<dbReference type="AlphaFoldDB" id="A0A644YF98"/>
<comment type="caution">
    <text evidence="1">The sequence shown here is derived from an EMBL/GenBank/DDBJ whole genome shotgun (WGS) entry which is preliminary data.</text>
</comment>
<reference evidence="1" key="1">
    <citation type="submission" date="2019-08" db="EMBL/GenBank/DDBJ databases">
        <authorList>
            <person name="Kucharzyk K."/>
            <person name="Murdoch R.W."/>
            <person name="Higgins S."/>
            <person name="Loffler F."/>
        </authorList>
    </citation>
    <scope>NUCLEOTIDE SEQUENCE</scope>
</reference>
<proteinExistence type="predicted"/>
<evidence type="ECO:0000313" key="1">
    <source>
        <dbReference type="EMBL" id="MPM25203.1"/>
    </source>
</evidence>
<protein>
    <submittedName>
        <fullName evidence="1">Uncharacterized protein</fullName>
    </submittedName>
</protein>
<accession>A0A644YF98</accession>
<name>A0A644YF98_9ZZZZ</name>
<organism evidence="1">
    <name type="scientific">bioreactor metagenome</name>
    <dbReference type="NCBI Taxonomy" id="1076179"/>
    <lineage>
        <taxon>unclassified sequences</taxon>
        <taxon>metagenomes</taxon>
        <taxon>ecological metagenomes</taxon>
    </lineage>
</organism>
<sequence>MSKQGNETHICKEHLGAGCRCTVCGNICHDYHNDDDGTFAASGKVVTARCARCGNEEHYYADTGVVIDHYRGRSYEREPEPVHSSRQATQGELLYMVKKSDERYFITGITERSVAEKLGLRHLTVIVVPFVTDGANKGCWIIHNRHDKQIAKGKTSAPLSLNLFGGHCGLSDDNIAGLIGKTVELELLRENALRELSEELLCKNGTEKRLELWRDGVFAGEFLYASSYEVCPESLIPVGFTEYAAKDNVEYSYIFALPVPGDQSEQIIAADNYEKRGQIIEGMVYEADIALPVMFMPEPELKRLWEKRDPEIEVCDAITRLWEEQNRAVYQRLIEYIGTHEGFRPIHPIHGSK</sequence>
<dbReference type="EMBL" id="VSSQ01004438">
    <property type="protein sequence ID" value="MPM25203.1"/>
    <property type="molecule type" value="Genomic_DNA"/>
</dbReference>
<gene>
    <name evidence="1" type="ORF">SDC9_71693</name>
</gene>
<dbReference type="Gene3D" id="3.90.79.10">
    <property type="entry name" value="Nucleoside Triphosphate Pyrophosphohydrolase"/>
    <property type="match status" value="1"/>
</dbReference>